<accession>A0ABU1GSC1</accession>
<dbReference type="Gene3D" id="3.30.2020.30">
    <property type="match status" value="1"/>
</dbReference>
<dbReference type="PANTHER" id="PTHR35303">
    <property type="entry name" value="OS02G0197800 PROTEIN"/>
    <property type="match status" value="1"/>
</dbReference>
<evidence type="ECO:0000313" key="4">
    <source>
        <dbReference type="EMBL" id="MDR5894915.1"/>
    </source>
</evidence>
<gene>
    <name evidence="4" type="ORF">QC825_02350</name>
</gene>
<dbReference type="Proteomes" id="UP001269375">
    <property type="component" value="Unassembled WGS sequence"/>
</dbReference>
<dbReference type="InterPro" id="IPR038492">
    <property type="entry name" value="GBBH-like_N_sf"/>
</dbReference>
<evidence type="ECO:0000313" key="5">
    <source>
        <dbReference type="Proteomes" id="UP001269375"/>
    </source>
</evidence>
<proteinExistence type="predicted"/>
<dbReference type="RefSeq" id="WP_251592664.1">
    <property type="nucleotide sequence ID" value="NZ_JAMLJI010000002.1"/>
</dbReference>
<evidence type="ECO:0000259" key="3">
    <source>
        <dbReference type="Pfam" id="PF06155"/>
    </source>
</evidence>
<evidence type="ECO:0000256" key="1">
    <source>
        <dbReference type="ARBA" id="ARBA00022723"/>
    </source>
</evidence>
<keyword evidence="1" id="KW-0479">Metal-binding</keyword>
<dbReference type="Pfam" id="PF06155">
    <property type="entry name" value="GBBH-like_N"/>
    <property type="match status" value="1"/>
</dbReference>
<keyword evidence="5" id="KW-1185">Reference proteome</keyword>
<organism evidence="4 5">
    <name type="scientific">Larsenimonas suaedae</name>
    <dbReference type="NCBI Taxonomy" id="1851019"/>
    <lineage>
        <taxon>Bacteria</taxon>
        <taxon>Pseudomonadati</taxon>
        <taxon>Pseudomonadota</taxon>
        <taxon>Gammaproteobacteria</taxon>
        <taxon>Oceanospirillales</taxon>
        <taxon>Halomonadaceae</taxon>
        <taxon>Larsenimonas</taxon>
    </lineage>
</organism>
<comment type="caution">
    <text evidence="4">The sequence shown here is derived from an EMBL/GenBank/DDBJ whole genome shotgun (WGS) entry which is preliminary data.</text>
</comment>
<protein>
    <submittedName>
        <fullName evidence="4">DUF971 domain-containing protein</fullName>
    </submittedName>
</protein>
<evidence type="ECO:0000256" key="2">
    <source>
        <dbReference type="ARBA" id="ARBA00023004"/>
    </source>
</evidence>
<dbReference type="EMBL" id="JARWAO010000001">
    <property type="protein sequence ID" value="MDR5894915.1"/>
    <property type="molecule type" value="Genomic_DNA"/>
</dbReference>
<feature type="domain" description="Gamma-butyrobetaine hydroxylase-like N-terminal" evidence="3">
    <location>
        <begin position="10"/>
        <end position="92"/>
    </location>
</feature>
<keyword evidence="2" id="KW-0408">Iron</keyword>
<name>A0ABU1GSC1_9GAMM</name>
<dbReference type="InterPro" id="IPR010376">
    <property type="entry name" value="GBBH-like_N"/>
</dbReference>
<dbReference type="PANTHER" id="PTHR35303:SF5">
    <property type="entry name" value="OS02G0197800 PROTEIN"/>
    <property type="match status" value="1"/>
</dbReference>
<sequence>MTEPTLTHVHYRREDRILDLTFSDGHHYALSAEYLRVHSPSAEVKGHGAGQEVLQVGKKNVGLTDITPAGHYALKLHFDDDHDSGLYTFEYLLELALHEEQYWARYLERLEKAGQTRQPMSISIKQL</sequence>
<reference evidence="4 5" key="1">
    <citation type="submission" date="2023-04" db="EMBL/GenBank/DDBJ databases">
        <title>A long-awaited taxogenomic arrangement of the family Halomonadaceae.</title>
        <authorList>
            <person name="De La Haba R."/>
            <person name="Chuvochina M."/>
            <person name="Wittouck S."/>
            <person name="Arahal D.R."/>
            <person name="Sanchez-Porro C."/>
            <person name="Hugenholtz P."/>
            <person name="Ventosa A."/>
        </authorList>
    </citation>
    <scope>NUCLEOTIDE SEQUENCE [LARGE SCALE GENOMIC DNA]</scope>
    <source>
        <strain evidence="4 5">DSM 22428</strain>
    </source>
</reference>